<evidence type="ECO:0000313" key="4">
    <source>
        <dbReference type="EMBL" id="MPN06792.1"/>
    </source>
</evidence>
<dbReference type="EC" id="3.4.14.-" evidence="4"/>
<dbReference type="InterPro" id="IPR029058">
    <property type="entry name" value="AB_hydrolase_fold"/>
</dbReference>
<keyword evidence="1" id="KW-0732">Signal</keyword>
<dbReference type="InterPro" id="IPR001375">
    <property type="entry name" value="Peptidase_S9_cat"/>
</dbReference>
<evidence type="ECO:0000256" key="1">
    <source>
        <dbReference type="ARBA" id="ARBA00022729"/>
    </source>
</evidence>
<sequence length="203" mass="23348">MAANGYIVILPNRRGTTAFGQEWCEQISGDYIGQNMKDYFSAVDEMKKEPYVGKVGAVGASYGGYSVYYLAGIHNKRFSAFIAHAGIFNQEHMFMTTEEMWFPKWDNGGDPWDNNPVARRHYENSPHKFVKKWDTPILVTHGELDYRVPVDQGMAAFNAAKANGVPAEMLLFPDENHWILKPQNSLLWNRVFYAWLDKWLKTE</sequence>
<keyword evidence="2 4" id="KW-0378">Hydrolase</keyword>
<dbReference type="EMBL" id="VSSQ01052731">
    <property type="protein sequence ID" value="MPN06792.1"/>
    <property type="molecule type" value="Genomic_DNA"/>
</dbReference>
<name>A0A645EZW5_9ZZZZ</name>
<dbReference type="Gene3D" id="3.40.50.1820">
    <property type="entry name" value="alpha/beta hydrolase"/>
    <property type="match status" value="1"/>
</dbReference>
<dbReference type="GO" id="GO:0004252">
    <property type="term" value="F:serine-type endopeptidase activity"/>
    <property type="evidence" value="ECO:0007669"/>
    <property type="project" value="TreeGrafter"/>
</dbReference>
<comment type="caution">
    <text evidence="4">The sequence shown here is derived from an EMBL/GenBank/DDBJ whole genome shotgun (WGS) entry which is preliminary data.</text>
</comment>
<dbReference type="GO" id="GO:0006508">
    <property type="term" value="P:proteolysis"/>
    <property type="evidence" value="ECO:0007669"/>
    <property type="project" value="InterPro"/>
</dbReference>
<feature type="domain" description="Peptidase S9 prolyl oligopeptidase catalytic" evidence="3">
    <location>
        <begin position="1"/>
        <end position="201"/>
    </location>
</feature>
<reference evidence="4" key="1">
    <citation type="submission" date="2019-08" db="EMBL/GenBank/DDBJ databases">
        <authorList>
            <person name="Kucharzyk K."/>
            <person name="Murdoch R.W."/>
            <person name="Higgins S."/>
            <person name="Loffler F."/>
        </authorList>
    </citation>
    <scope>NUCLEOTIDE SEQUENCE</scope>
</reference>
<organism evidence="4">
    <name type="scientific">bioreactor metagenome</name>
    <dbReference type="NCBI Taxonomy" id="1076179"/>
    <lineage>
        <taxon>unclassified sequences</taxon>
        <taxon>metagenomes</taxon>
        <taxon>ecological metagenomes</taxon>
    </lineage>
</organism>
<dbReference type="PANTHER" id="PTHR42776:SF13">
    <property type="entry name" value="DIPEPTIDYL-PEPTIDASE 5"/>
    <property type="match status" value="1"/>
</dbReference>
<proteinExistence type="predicted"/>
<dbReference type="SUPFAM" id="SSF53474">
    <property type="entry name" value="alpha/beta-Hydrolases"/>
    <property type="match status" value="1"/>
</dbReference>
<evidence type="ECO:0000256" key="2">
    <source>
        <dbReference type="ARBA" id="ARBA00022801"/>
    </source>
</evidence>
<protein>
    <submittedName>
        <fullName evidence="4">Dipeptidyl-peptidase 5</fullName>
        <ecNumber evidence="4">3.4.14.-</ecNumber>
    </submittedName>
</protein>
<dbReference type="AlphaFoldDB" id="A0A645EZW5"/>
<dbReference type="PANTHER" id="PTHR42776">
    <property type="entry name" value="SERINE PEPTIDASE S9 FAMILY MEMBER"/>
    <property type="match status" value="1"/>
</dbReference>
<dbReference type="Pfam" id="PF00326">
    <property type="entry name" value="Peptidase_S9"/>
    <property type="match status" value="1"/>
</dbReference>
<accession>A0A645EZW5</accession>
<gene>
    <name evidence="4" type="primary">dpp5_16</name>
    <name evidence="4" type="ORF">SDC9_154049</name>
</gene>
<evidence type="ECO:0000259" key="3">
    <source>
        <dbReference type="Pfam" id="PF00326"/>
    </source>
</evidence>